<gene>
    <name evidence="17" type="ORF">CALK_0844</name>
</gene>
<dbReference type="InterPro" id="IPR004570">
    <property type="entry name" value="Phosphatidylglycerol_P_synth"/>
</dbReference>
<evidence type="ECO:0000256" key="14">
    <source>
        <dbReference type="ARBA" id="ARBA00048586"/>
    </source>
</evidence>
<dbReference type="GO" id="GO:0046474">
    <property type="term" value="P:glycerophospholipid biosynthetic process"/>
    <property type="evidence" value="ECO:0007669"/>
    <property type="project" value="TreeGrafter"/>
</dbReference>
<evidence type="ECO:0000256" key="13">
    <source>
        <dbReference type="ARBA" id="ARBA00023264"/>
    </source>
</evidence>
<evidence type="ECO:0000256" key="3">
    <source>
        <dbReference type="ARBA" id="ARBA00010441"/>
    </source>
</evidence>
<feature type="transmembrane region" description="Helical" evidence="16">
    <location>
        <begin position="139"/>
        <end position="155"/>
    </location>
</feature>
<dbReference type="PIRSF" id="PIRSF000847">
    <property type="entry name" value="Phos_ph_gly_syn"/>
    <property type="match status" value="1"/>
</dbReference>
<organism evidence="17 18">
    <name type="scientific">Chitinivibrio alkaliphilus ACht1</name>
    <dbReference type="NCBI Taxonomy" id="1313304"/>
    <lineage>
        <taxon>Bacteria</taxon>
        <taxon>Pseudomonadati</taxon>
        <taxon>Fibrobacterota</taxon>
        <taxon>Chitinivibrionia</taxon>
        <taxon>Chitinivibrionales</taxon>
        <taxon>Chitinivibrionaceae</taxon>
        <taxon>Chitinivibrio</taxon>
    </lineage>
</organism>
<accession>U7D961</accession>
<comment type="caution">
    <text evidence="17">The sequence shown here is derived from an EMBL/GenBank/DDBJ whole genome shotgun (WGS) entry which is preliminary data.</text>
</comment>
<feature type="transmembrane region" description="Helical" evidence="16">
    <location>
        <begin position="32"/>
        <end position="51"/>
    </location>
</feature>
<keyword evidence="11 16" id="KW-0472">Membrane</keyword>
<dbReference type="Gene3D" id="1.20.120.1760">
    <property type="match status" value="1"/>
</dbReference>
<dbReference type="Proteomes" id="UP000017148">
    <property type="component" value="Unassembled WGS sequence"/>
</dbReference>
<dbReference type="Pfam" id="PF01066">
    <property type="entry name" value="CDP-OH_P_transf"/>
    <property type="match status" value="1"/>
</dbReference>
<evidence type="ECO:0000256" key="12">
    <source>
        <dbReference type="ARBA" id="ARBA00023209"/>
    </source>
</evidence>
<dbReference type="OrthoDB" id="9796672at2"/>
<comment type="subcellular location">
    <subcellularLocation>
        <location evidence="1">Membrane</location>
        <topology evidence="1">Multi-pass membrane protein</topology>
    </subcellularLocation>
</comment>
<dbReference type="EC" id="2.7.8.5" evidence="4"/>
<keyword evidence="9 16" id="KW-1133">Transmembrane helix</keyword>
<dbReference type="PANTHER" id="PTHR14269">
    <property type="entry name" value="CDP-DIACYLGLYCEROL--GLYCEROL-3-PHOSPHATE 3-PHOSPHATIDYLTRANSFERASE-RELATED"/>
    <property type="match status" value="1"/>
</dbReference>
<dbReference type="InterPro" id="IPR000462">
    <property type="entry name" value="CDP-OH_P_trans"/>
</dbReference>
<dbReference type="RefSeq" id="WP_022636352.1">
    <property type="nucleotide sequence ID" value="NZ_ASJR01000006.1"/>
</dbReference>
<evidence type="ECO:0000256" key="11">
    <source>
        <dbReference type="ARBA" id="ARBA00023136"/>
    </source>
</evidence>
<dbReference type="STRING" id="1313304.CALK_0844"/>
<dbReference type="InterPro" id="IPR043130">
    <property type="entry name" value="CDP-OH_PTrfase_TM_dom"/>
</dbReference>
<dbReference type="PANTHER" id="PTHR14269:SF11">
    <property type="entry name" value="CDP-DIACYLGLYCEROL--GLYCEROL-3-PHOSPHATE 3-PHOSPHATIDYLTRANSFERASE"/>
    <property type="match status" value="1"/>
</dbReference>
<keyword evidence="10" id="KW-0443">Lipid metabolism</keyword>
<comment type="pathway">
    <text evidence="2">Phospholipid metabolism; phosphatidylglycerol biosynthesis; phosphatidylglycerol from CDP-diacylglycerol: step 1/2.</text>
</comment>
<evidence type="ECO:0000256" key="15">
    <source>
        <dbReference type="RuleBase" id="RU003750"/>
    </source>
</evidence>
<feature type="transmembrane region" description="Helical" evidence="16">
    <location>
        <begin position="72"/>
        <end position="90"/>
    </location>
</feature>
<dbReference type="GO" id="GO:0016020">
    <property type="term" value="C:membrane"/>
    <property type="evidence" value="ECO:0007669"/>
    <property type="project" value="UniProtKB-SubCell"/>
</dbReference>
<keyword evidence="12" id="KW-0594">Phospholipid biosynthesis</keyword>
<sequence length="200" mass="22827">MKLFVNFITLLRLPCISAVVILNLFWNPVEYPAIFISTLVLIALCGITDYLDGYLARRFSVESNFGAHADPLLDKLFFTGIFPVLVFLAALNCDTFHALLLVLTTVVFSFRDQLVSFFRMIGDRQGISPRASMWGKLRTATAFPGIILIYSYLGFPHEYGSFFVPRGFIIAVEMYLITVTLVTFFLYLVQYFPALRREME</sequence>
<dbReference type="PATRIC" id="fig|1313304.3.peg.808"/>
<evidence type="ECO:0000256" key="16">
    <source>
        <dbReference type="SAM" id="Phobius"/>
    </source>
</evidence>
<reference evidence="17 18" key="1">
    <citation type="journal article" date="2013" name="Environ. Microbiol.">
        <title>Genome analysis of Chitinivibrio alkaliphilus gen. nov., sp. nov., a novel extremely haloalkaliphilic anaerobic chitinolytic bacterium from the candidate phylum Termite Group 3.</title>
        <authorList>
            <person name="Sorokin D.Y."/>
            <person name="Gumerov V.M."/>
            <person name="Rakitin A.L."/>
            <person name="Beletsky A.V."/>
            <person name="Damste J.S."/>
            <person name="Muyzer G."/>
            <person name="Mardanov A.V."/>
            <person name="Ravin N.V."/>
        </authorList>
    </citation>
    <scope>NUCLEOTIDE SEQUENCE [LARGE SCALE GENOMIC DNA]</scope>
    <source>
        <strain evidence="17 18">ACht1</strain>
    </source>
</reference>
<keyword evidence="8 16" id="KW-0812">Transmembrane</keyword>
<keyword evidence="18" id="KW-1185">Reference proteome</keyword>
<dbReference type="PROSITE" id="PS00379">
    <property type="entry name" value="CDP_ALCOHOL_P_TRANSF"/>
    <property type="match status" value="1"/>
</dbReference>
<evidence type="ECO:0000256" key="10">
    <source>
        <dbReference type="ARBA" id="ARBA00023098"/>
    </source>
</evidence>
<feature type="transmembrane region" description="Helical" evidence="16">
    <location>
        <begin position="167"/>
        <end position="189"/>
    </location>
</feature>
<comment type="similarity">
    <text evidence="3 15">Belongs to the CDP-alcohol phosphatidyltransferase class-I family.</text>
</comment>
<protein>
    <recommendedName>
        <fullName evidence="5">CDP-diacylglycerol--glycerol-3-phosphate 3-phosphatidyltransferase</fullName>
        <ecNumber evidence="4">2.7.8.5</ecNumber>
    </recommendedName>
</protein>
<dbReference type="AlphaFoldDB" id="U7D961"/>
<dbReference type="eggNOG" id="COG0558">
    <property type="taxonomic scope" value="Bacteria"/>
</dbReference>
<dbReference type="GO" id="GO:0008444">
    <property type="term" value="F:CDP-diacylglycerol-glycerol-3-phosphate 3-phosphatidyltransferase activity"/>
    <property type="evidence" value="ECO:0007669"/>
    <property type="project" value="UniProtKB-EC"/>
</dbReference>
<name>U7D961_9BACT</name>
<evidence type="ECO:0000313" key="18">
    <source>
        <dbReference type="Proteomes" id="UP000017148"/>
    </source>
</evidence>
<keyword evidence="7 15" id="KW-0808">Transferase</keyword>
<evidence type="ECO:0000256" key="4">
    <source>
        <dbReference type="ARBA" id="ARBA00013170"/>
    </source>
</evidence>
<dbReference type="InterPro" id="IPR050324">
    <property type="entry name" value="CDP-alcohol_PTase-I"/>
</dbReference>
<feature type="transmembrane region" description="Helical" evidence="16">
    <location>
        <begin position="7"/>
        <end position="26"/>
    </location>
</feature>
<keyword evidence="13" id="KW-1208">Phospholipid metabolism</keyword>
<dbReference type="InterPro" id="IPR048254">
    <property type="entry name" value="CDP_ALCOHOL_P_TRANSF_CS"/>
</dbReference>
<evidence type="ECO:0000256" key="1">
    <source>
        <dbReference type="ARBA" id="ARBA00004141"/>
    </source>
</evidence>
<evidence type="ECO:0000313" key="17">
    <source>
        <dbReference type="EMBL" id="ERP32121.1"/>
    </source>
</evidence>
<evidence type="ECO:0000256" key="2">
    <source>
        <dbReference type="ARBA" id="ARBA00005042"/>
    </source>
</evidence>
<evidence type="ECO:0000256" key="5">
    <source>
        <dbReference type="ARBA" id="ARBA00014944"/>
    </source>
</evidence>
<evidence type="ECO:0000256" key="7">
    <source>
        <dbReference type="ARBA" id="ARBA00022679"/>
    </source>
</evidence>
<proteinExistence type="inferred from homology"/>
<evidence type="ECO:0000256" key="6">
    <source>
        <dbReference type="ARBA" id="ARBA00022516"/>
    </source>
</evidence>
<evidence type="ECO:0000256" key="9">
    <source>
        <dbReference type="ARBA" id="ARBA00022989"/>
    </source>
</evidence>
<dbReference type="EMBL" id="ASJR01000006">
    <property type="protein sequence ID" value="ERP32121.1"/>
    <property type="molecule type" value="Genomic_DNA"/>
</dbReference>
<comment type="catalytic activity">
    <reaction evidence="14">
        <text>a CDP-1,2-diacyl-sn-glycerol + sn-glycerol 3-phosphate = a 1,2-diacyl-sn-glycero-3-phospho-(1'-sn-glycero-3'-phosphate) + CMP + H(+)</text>
        <dbReference type="Rhea" id="RHEA:12593"/>
        <dbReference type="ChEBI" id="CHEBI:15378"/>
        <dbReference type="ChEBI" id="CHEBI:57597"/>
        <dbReference type="ChEBI" id="CHEBI:58332"/>
        <dbReference type="ChEBI" id="CHEBI:60110"/>
        <dbReference type="ChEBI" id="CHEBI:60377"/>
        <dbReference type="EC" id="2.7.8.5"/>
    </reaction>
</comment>
<keyword evidence="6" id="KW-0444">Lipid biosynthesis</keyword>
<evidence type="ECO:0000256" key="8">
    <source>
        <dbReference type="ARBA" id="ARBA00022692"/>
    </source>
</evidence>